<dbReference type="RefSeq" id="WP_184424668.1">
    <property type="nucleotide sequence ID" value="NZ_AP027362.1"/>
</dbReference>
<accession>A0A7X0NI45</accession>
<reference evidence="1 2" key="1">
    <citation type="submission" date="2020-08" db="EMBL/GenBank/DDBJ databases">
        <title>Genomic Encyclopedia of Type Strains, Phase IV (KMG-IV): sequencing the most valuable type-strain genomes for metagenomic binning, comparative biology and taxonomic classification.</title>
        <authorList>
            <person name="Goeker M."/>
        </authorList>
    </citation>
    <scope>NUCLEOTIDE SEQUENCE [LARGE SCALE GENOMIC DNA]</scope>
    <source>
        <strain evidence="1 2">DSM 26287</strain>
    </source>
</reference>
<comment type="caution">
    <text evidence="1">The sequence shown here is derived from an EMBL/GenBank/DDBJ whole genome shotgun (WGS) entry which is preliminary data.</text>
</comment>
<dbReference type="EMBL" id="JACHHU010000021">
    <property type="protein sequence ID" value="MBB6543892.1"/>
    <property type="molecule type" value="Genomic_DNA"/>
</dbReference>
<name>A0A7X0NI45_9GAMM</name>
<dbReference type="AlphaFoldDB" id="A0A7X0NI45"/>
<sequence>MTANIIDGVNKKRAAPANTFFASGANVMITQEIFTKATDQVKRLRNPPDFLKTW</sequence>
<evidence type="ECO:0000313" key="1">
    <source>
        <dbReference type="EMBL" id="MBB6543892.1"/>
    </source>
</evidence>
<protein>
    <submittedName>
        <fullName evidence="1">Uncharacterized protein</fullName>
    </submittedName>
</protein>
<dbReference type="Proteomes" id="UP000537141">
    <property type="component" value="Unassembled WGS sequence"/>
</dbReference>
<evidence type="ECO:0000313" key="2">
    <source>
        <dbReference type="Proteomes" id="UP000537141"/>
    </source>
</evidence>
<gene>
    <name evidence="1" type="ORF">HNQ55_002416</name>
</gene>
<keyword evidence="2" id="KW-1185">Reference proteome</keyword>
<organism evidence="1 2">
    <name type="scientific">Thalassotalea piscium</name>
    <dbReference type="NCBI Taxonomy" id="1230533"/>
    <lineage>
        <taxon>Bacteria</taxon>
        <taxon>Pseudomonadati</taxon>
        <taxon>Pseudomonadota</taxon>
        <taxon>Gammaproteobacteria</taxon>
        <taxon>Alteromonadales</taxon>
        <taxon>Colwelliaceae</taxon>
        <taxon>Thalassotalea</taxon>
    </lineage>
</organism>
<proteinExistence type="predicted"/>